<name>A0ABV0X6Y9_9TELE</name>
<proteinExistence type="predicted"/>
<evidence type="ECO:0000313" key="3">
    <source>
        <dbReference type="Proteomes" id="UP001444071"/>
    </source>
</evidence>
<dbReference type="EMBL" id="JAHRIM010091982">
    <property type="protein sequence ID" value="MEQ2277605.1"/>
    <property type="molecule type" value="Genomic_DNA"/>
</dbReference>
<protein>
    <submittedName>
        <fullName evidence="2">Uncharacterized protein</fullName>
    </submittedName>
</protein>
<dbReference type="Proteomes" id="UP001444071">
    <property type="component" value="Unassembled WGS sequence"/>
</dbReference>
<reference evidence="2 3" key="1">
    <citation type="submission" date="2021-06" db="EMBL/GenBank/DDBJ databases">
        <authorList>
            <person name="Palmer J.M."/>
        </authorList>
    </citation>
    <scope>NUCLEOTIDE SEQUENCE [LARGE SCALE GENOMIC DNA]</scope>
    <source>
        <strain evidence="2 3">XR_2019</strain>
        <tissue evidence="2">Muscle</tissue>
    </source>
</reference>
<evidence type="ECO:0000256" key="1">
    <source>
        <dbReference type="SAM" id="MobiDB-lite"/>
    </source>
</evidence>
<organism evidence="2 3">
    <name type="scientific">Xenotaenia resolanae</name>
    <dbReference type="NCBI Taxonomy" id="208358"/>
    <lineage>
        <taxon>Eukaryota</taxon>
        <taxon>Metazoa</taxon>
        <taxon>Chordata</taxon>
        <taxon>Craniata</taxon>
        <taxon>Vertebrata</taxon>
        <taxon>Euteleostomi</taxon>
        <taxon>Actinopterygii</taxon>
        <taxon>Neopterygii</taxon>
        <taxon>Teleostei</taxon>
        <taxon>Neoteleostei</taxon>
        <taxon>Acanthomorphata</taxon>
        <taxon>Ovalentaria</taxon>
        <taxon>Atherinomorphae</taxon>
        <taxon>Cyprinodontiformes</taxon>
        <taxon>Goodeidae</taxon>
        <taxon>Xenotaenia</taxon>
    </lineage>
</organism>
<feature type="region of interest" description="Disordered" evidence="1">
    <location>
        <begin position="155"/>
        <end position="217"/>
    </location>
</feature>
<gene>
    <name evidence="2" type="ORF">XENORESO_005072</name>
</gene>
<feature type="compositionally biased region" description="Polar residues" evidence="1">
    <location>
        <begin position="156"/>
        <end position="176"/>
    </location>
</feature>
<comment type="caution">
    <text evidence="2">The sequence shown here is derived from an EMBL/GenBank/DDBJ whole genome shotgun (WGS) entry which is preliminary data.</text>
</comment>
<accession>A0ABV0X6Y9</accession>
<evidence type="ECO:0000313" key="2">
    <source>
        <dbReference type="EMBL" id="MEQ2277605.1"/>
    </source>
</evidence>
<sequence>MSLCFKQNNNGEAQTCATSLEITPSTLNVSHMESMAIKCPEVRKSAMEEPETPQKHTSKLLQDQATQDLQIPARCPNAKEGHDDSTLRQHTSVENNLDGFHSSDRVPSTFKSLTQDKTAICSNLEKLDLYNLEYGQRCPSDHPSSHSPHIVEADSVSHTSCTPLNHTNQGGQSPRSDYTPGENTPEWELETLTYREDAGGDSPMSLPWQGDSDREDMNEESRFCTNFRAVSREDRRHVCSITLEKLTSGHQQVLVRESTFSSQSFFIQMQQNLLAPLFRMC</sequence>
<keyword evidence="3" id="KW-1185">Reference proteome</keyword>